<proteinExistence type="predicted"/>
<organism evidence="1 2">
    <name type="scientific">Celeribacter indicus</name>
    <dbReference type="NCBI Taxonomy" id="1208324"/>
    <lineage>
        <taxon>Bacteria</taxon>
        <taxon>Pseudomonadati</taxon>
        <taxon>Pseudomonadota</taxon>
        <taxon>Alphaproteobacteria</taxon>
        <taxon>Rhodobacterales</taxon>
        <taxon>Roseobacteraceae</taxon>
        <taxon>Celeribacter</taxon>
    </lineage>
</organism>
<dbReference type="EMBL" id="CP004393">
    <property type="protein sequence ID" value="AJE45103.1"/>
    <property type="molecule type" value="Genomic_DNA"/>
</dbReference>
<keyword evidence="2" id="KW-1185">Reference proteome</keyword>
<evidence type="ECO:0008006" key="3">
    <source>
        <dbReference type="Google" id="ProtNLM"/>
    </source>
</evidence>
<protein>
    <recommendedName>
        <fullName evidence="3">RNA-binding protein</fullName>
    </recommendedName>
</protein>
<name>A0A0B5DNC6_9RHOB</name>
<dbReference type="RefSeq" id="WP_052452997.1">
    <property type="nucleotide sequence ID" value="NZ_CP004393.1"/>
</dbReference>
<dbReference type="InterPro" id="IPR007922">
    <property type="entry name" value="DciA-like"/>
</dbReference>
<reference evidence="1 2" key="1">
    <citation type="journal article" date="2014" name="Int. J. Syst. Evol. Microbiol.">
        <title>Celeribacter indicus sp. nov., a polycyclic aromatic hydrocarbon-degrading bacterium from deep-sea sediment and reclassification of Huaishuia halophila as Celeribacter halophilus comb. nov.</title>
        <authorList>
            <person name="Lai Q."/>
            <person name="Cao J."/>
            <person name="Yuan J."/>
            <person name="Li F."/>
            <person name="Shao Z."/>
        </authorList>
    </citation>
    <scope>NUCLEOTIDE SEQUENCE [LARGE SCALE GENOMIC DNA]</scope>
    <source>
        <strain evidence="1">P73</strain>
    </source>
</reference>
<dbReference type="KEGG" id="cid:P73_0388"/>
<dbReference type="Pfam" id="PF05258">
    <property type="entry name" value="DciA"/>
    <property type="match status" value="1"/>
</dbReference>
<dbReference type="AlphaFoldDB" id="A0A0B5DNC6"/>
<dbReference type="Proteomes" id="UP000031521">
    <property type="component" value="Chromosome"/>
</dbReference>
<dbReference type="HOGENOM" id="CLU_104595_4_0_5"/>
<dbReference type="PIRSF" id="PIRSF032064">
    <property type="entry name" value="UCP032064"/>
    <property type="match status" value="1"/>
</dbReference>
<dbReference type="STRING" id="1208324.P73_0388"/>
<gene>
    <name evidence="1" type="ORF">P73_0388</name>
</gene>
<dbReference type="InterPro" id="IPR010593">
    <property type="entry name" value="DUF1159"/>
</dbReference>
<accession>A0A0B5DNC6</accession>
<sequence length="180" mass="19716">MSNTIAPERGKRRRRGFEMTSGLLQARIREATEARGFSQSRLLTHWEEIVGTRIAAMSRPVKVSYAKGGFGAVLTLLTTGAHAPMLQAEVPRIRERVNAVYGYSAIARIHVTQTAPGGFSEGRVAFERAAPKARPAPTPETLAEAKALSEGVQDESLRRALETFAGTFLARHRSQSKEDK</sequence>
<dbReference type="OrthoDB" id="7160947at2"/>
<evidence type="ECO:0000313" key="1">
    <source>
        <dbReference type="EMBL" id="AJE45103.1"/>
    </source>
</evidence>
<evidence type="ECO:0000313" key="2">
    <source>
        <dbReference type="Proteomes" id="UP000031521"/>
    </source>
</evidence>